<proteinExistence type="predicted"/>
<dbReference type="EMBL" id="JBHMCT010000008">
    <property type="protein sequence ID" value="MFB9554781.1"/>
    <property type="molecule type" value="Genomic_DNA"/>
</dbReference>
<keyword evidence="1" id="KW-0732">Signal</keyword>
<feature type="signal peptide" evidence="1">
    <location>
        <begin position="1"/>
        <end position="18"/>
    </location>
</feature>
<evidence type="ECO:0000313" key="3">
    <source>
        <dbReference type="Proteomes" id="UP001589716"/>
    </source>
</evidence>
<accession>A0ABV5QMQ5</accession>
<feature type="chain" id="PRO_5046162082" description="Lipoprotein" evidence="1">
    <location>
        <begin position="19"/>
        <end position="174"/>
    </location>
</feature>
<evidence type="ECO:0000256" key="1">
    <source>
        <dbReference type="SAM" id="SignalP"/>
    </source>
</evidence>
<name>A0ABV5QMQ5_9ACTN</name>
<dbReference type="Proteomes" id="UP001589716">
    <property type="component" value="Unassembled WGS sequence"/>
</dbReference>
<dbReference type="RefSeq" id="WP_345489127.1">
    <property type="nucleotide sequence ID" value="NZ_BAAAWU010000001.1"/>
</dbReference>
<evidence type="ECO:0008006" key="4">
    <source>
        <dbReference type="Google" id="ProtNLM"/>
    </source>
</evidence>
<sequence>MRLTRTAAVLGAALTALVAVTGCGSTWGEDVGLPSAPDMAAIEKLVAAHTMCSDLRSGTSGSGAMAAQAKDPAWAVEQRAVCGDDARDTVTLLSVSDMEKFQRANKAAAGKGQGGRFLIGQDFALVANDDATAKALLKSEVLLFTCEKGFKVPDGYRNEKLLVDGCALTDYLPG</sequence>
<gene>
    <name evidence="2" type="ORF">ACFFTP_11320</name>
</gene>
<keyword evidence="3" id="KW-1185">Reference proteome</keyword>
<protein>
    <recommendedName>
        <fullName evidence="4">Lipoprotein</fullName>
    </recommendedName>
</protein>
<comment type="caution">
    <text evidence="2">The sequence shown here is derived from an EMBL/GenBank/DDBJ whole genome shotgun (WGS) entry which is preliminary data.</text>
</comment>
<reference evidence="2 3" key="1">
    <citation type="submission" date="2024-09" db="EMBL/GenBank/DDBJ databases">
        <authorList>
            <person name="Sun Q."/>
            <person name="Mori K."/>
        </authorList>
    </citation>
    <scope>NUCLEOTIDE SEQUENCE [LARGE SCALE GENOMIC DNA]</scope>
    <source>
        <strain evidence="2 3">JCM 4414</strain>
    </source>
</reference>
<dbReference type="PROSITE" id="PS51257">
    <property type="entry name" value="PROKAR_LIPOPROTEIN"/>
    <property type="match status" value="1"/>
</dbReference>
<organism evidence="2 3">
    <name type="scientific">Streptomyces roseoviridis</name>
    <dbReference type="NCBI Taxonomy" id="67361"/>
    <lineage>
        <taxon>Bacteria</taxon>
        <taxon>Bacillati</taxon>
        <taxon>Actinomycetota</taxon>
        <taxon>Actinomycetes</taxon>
        <taxon>Kitasatosporales</taxon>
        <taxon>Streptomycetaceae</taxon>
        <taxon>Streptomyces</taxon>
    </lineage>
</organism>
<evidence type="ECO:0000313" key="2">
    <source>
        <dbReference type="EMBL" id="MFB9554781.1"/>
    </source>
</evidence>